<dbReference type="InterPro" id="IPR036188">
    <property type="entry name" value="FAD/NAD-bd_sf"/>
</dbReference>
<keyword evidence="2" id="KW-0274">FAD</keyword>
<dbReference type="PROSITE" id="PS51257">
    <property type="entry name" value="PROKAR_LIPOPROTEIN"/>
    <property type="match status" value="1"/>
</dbReference>
<dbReference type="InterPro" id="IPR012132">
    <property type="entry name" value="GMC_OxRdtase"/>
</dbReference>
<dbReference type="PIRSF" id="PIRSF000137">
    <property type="entry name" value="Alcohol_oxidase"/>
    <property type="match status" value="1"/>
</dbReference>
<sequence length="610" mass="66087">MALYTKVPNTLQEVDVIIVGGGTAGCVVASRLAEADPGLSILVIEGGQNNNDIPSIACPVYFMAHLAPDSTASIFHNANKSAAVGDRELAVPCGGVLGGGSSTNFMMYSRAQRLDFDSWQTHGWSAAELLPFLKKIENYDGPDEKNVHGRSGPVQISRGTYSATRVEAEFLESAKGLGWPEVEDLADLETVNAVWRARRYISPDGKRQDAATCYLHPILQRGVGSANNLHVLVETQVTRIQFDASHRAVGVEIRPNPLFQQGPGGNSAQQIQTIEAKKLVVSACGAFGSPALLQRSGVGDAQVLSRAGVPLVADLPGVGRDYEDHHLLLYGYTSDLGIEDTLDELLHKQGGSLADEVKARMMGWNAQDIQGKVRPSEDEIAALGPEFQEVWNKEYKPFPEKPLACFTLIGGFPGHPSQYPGKPCLALSAFTVYPFSRGHVYITGSRLEDPLDFESGFFVGKGELDIKKHVWLYKKQRELIRRMPSYRGEIPPLHPPFPATSSAACVSLDAPLRPDASNIEYTAEDDAILEKWIRENVGTTWHSLGTCKMRSQDDLGVVNPSLNVYGVTGLKIADMSIVPSNVAANTNDTALLIGEKAADICIRELGLGQQ</sequence>
<dbReference type="Gene3D" id="3.30.560.10">
    <property type="entry name" value="Glucose Oxidase, domain 3"/>
    <property type="match status" value="1"/>
</dbReference>
<evidence type="ECO:0000256" key="2">
    <source>
        <dbReference type="PIRSR" id="PIRSR000137-2"/>
    </source>
</evidence>
<dbReference type="GO" id="GO:0050660">
    <property type="term" value="F:flavin adenine dinucleotide binding"/>
    <property type="evidence" value="ECO:0007669"/>
    <property type="project" value="InterPro"/>
</dbReference>
<dbReference type="PROSITE" id="PS00624">
    <property type="entry name" value="GMC_OXRED_2"/>
    <property type="match status" value="1"/>
</dbReference>
<evidence type="ECO:0000256" key="1">
    <source>
        <dbReference type="ARBA" id="ARBA00010790"/>
    </source>
</evidence>
<keyword evidence="2" id="KW-0285">Flavoprotein</keyword>
<organism evidence="4 5">
    <name type="scientific">Gnomoniopsis smithogilvyi</name>
    <dbReference type="NCBI Taxonomy" id="1191159"/>
    <lineage>
        <taxon>Eukaryota</taxon>
        <taxon>Fungi</taxon>
        <taxon>Dikarya</taxon>
        <taxon>Ascomycota</taxon>
        <taxon>Pezizomycotina</taxon>
        <taxon>Sordariomycetes</taxon>
        <taxon>Sordariomycetidae</taxon>
        <taxon>Diaporthales</taxon>
        <taxon>Gnomoniaceae</taxon>
        <taxon>Gnomoniopsis</taxon>
    </lineage>
</organism>
<dbReference type="GO" id="GO:0016614">
    <property type="term" value="F:oxidoreductase activity, acting on CH-OH group of donors"/>
    <property type="evidence" value="ECO:0007669"/>
    <property type="project" value="InterPro"/>
</dbReference>
<comment type="caution">
    <text evidence="4">The sequence shown here is derived from an EMBL/GenBank/DDBJ whole genome shotgun (WGS) entry which is preliminary data.</text>
</comment>
<dbReference type="InterPro" id="IPR007867">
    <property type="entry name" value="GMC_OxRtase_C"/>
</dbReference>
<dbReference type="Pfam" id="PF05199">
    <property type="entry name" value="GMC_oxred_C"/>
    <property type="match status" value="1"/>
</dbReference>
<protein>
    <recommendedName>
        <fullName evidence="3">Glucose-methanol-choline oxidoreductase N-terminal domain-containing protein</fullName>
    </recommendedName>
</protein>
<dbReference type="PANTHER" id="PTHR11552">
    <property type="entry name" value="GLUCOSE-METHANOL-CHOLINE GMC OXIDOREDUCTASE"/>
    <property type="match status" value="1"/>
</dbReference>
<feature type="binding site" evidence="2">
    <location>
        <position position="237"/>
    </location>
    <ligand>
        <name>FAD</name>
        <dbReference type="ChEBI" id="CHEBI:57692"/>
    </ligand>
</feature>
<dbReference type="AlphaFoldDB" id="A0A9W8YSZ2"/>
<dbReference type="PANTHER" id="PTHR11552:SF78">
    <property type="entry name" value="GLUCOSE-METHANOL-CHOLINE OXIDOREDUCTASE N-TERMINAL DOMAIN-CONTAINING PROTEIN"/>
    <property type="match status" value="1"/>
</dbReference>
<feature type="domain" description="Glucose-methanol-choline oxidoreductase N-terminal" evidence="3">
    <location>
        <begin position="285"/>
        <end position="299"/>
    </location>
</feature>
<comment type="cofactor">
    <cofactor evidence="2">
        <name>FAD</name>
        <dbReference type="ChEBI" id="CHEBI:57692"/>
    </cofactor>
</comment>
<dbReference type="SUPFAM" id="SSF54373">
    <property type="entry name" value="FAD-linked reductases, C-terminal domain"/>
    <property type="match status" value="1"/>
</dbReference>
<evidence type="ECO:0000313" key="4">
    <source>
        <dbReference type="EMBL" id="KAJ4391123.1"/>
    </source>
</evidence>
<dbReference type="InterPro" id="IPR000172">
    <property type="entry name" value="GMC_OxRdtase_N"/>
</dbReference>
<name>A0A9W8YSZ2_9PEZI</name>
<proteinExistence type="inferred from homology"/>
<comment type="similarity">
    <text evidence="1">Belongs to the GMC oxidoreductase family.</text>
</comment>
<gene>
    <name evidence="4" type="ORF">N0V93_004738</name>
</gene>
<dbReference type="SUPFAM" id="SSF51905">
    <property type="entry name" value="FAD/NAD(P)-binding domain"/>
    <property type="match status" value="1"/>
</dbReference>
<evidence type="ECO:0000259" key="3">
    <source>
        <dbReference type="PROSITE" id="PS00624"/>
    </source>
</evidence>
<reference evidence="4" key="1">
    <citation type="submission" date="2022-10" db="EMBL/GenBank/DDBJ databases">
        <title>Tapping the CABI collections for fungal endophytes: first genome assemblies for Collariella, Neodidymelliopsis, Ascochyta clinopodiicola, Didymella pomorum, Didymosphaeria variabile, Neocosmospora piperis and Neocucurbitaria cava.</title>
        <authorList>
            <person name="Hill R."/>
        </authorList>
    </citation>
    <scope>NUCLEOTIDE SEQUENCE</scope>
    <source>
        <strain evidence="4">IMI 355082</strain>
    </source>
</reference>
<accession>A0A9W8YSZ2</accession>
<feature type="binding site" evidence="2">
    <location>
        <begin position="541"/>
        <end position="542"/>
    </location>
    <ligand>
        <name>FAD</name>
        <dbReference type="ChEBI" id="CHEBI:57692"/>
    </ligand>
</feature>
<dbReference type="Gene3D" id="3.50.50.60">
    <property type="entry name" value="FAD/NAD(P)-binding domain"/>
    <property type="match status" value="1"/>
</dbReference>
<feature type="binding site" evidence="2">
    <location>
        <position position="96"/>
    </location>
    <ligand>
        <name>FAD</name>
        <dbReference type="ChEBI" id="CHEBI:57692"/>
    </ligand>
</feature>
<dbReference type="OrthoDB" id="269227at2759"/>
<dbReference type="Pfam" id="PF00732">
    <property type="entry name" value="GMC_oxred_N"/>
    <property type="match status" value="1"/>
</dbReference>
<keyword evidence="5" id="KW-1185">Reference proteome</keyword>
<evidence type="ECO:0000313" key="5">
    <source>
        <dbReference type="Proteomes" id="UP001140453"/>
    </source>
</evidence>
<dbReference type="EMBL" id="JAPEVB010000003">
    <property type="protein sequence ID" value="KAJ4391123.1"/>
    <property type="molecule type" value="Genomic_DNA"/>
</dbReference>
<dbReference type="Proteomes" id="UP001140453">
    <property type="component" value="Unassembled WGS sequence"/>
</dbReference>